<dbReference type="RefSeq" id="WP_190551101.1">
    <property type="nucleotide sequence ID" value="NZ_CAWPNO010000124.1"/>
</dbReference>
<evidence type="ECO:0000313" key="2">
    <source>
        <dbReference type="Proteomes" id="UP000658514"/>
    </source>
</evidence>
<reference evidence="1 2" key="1">
    <citation type="journal article" date="2020" name="ISME J.">
        <title>Comparative genomics reveals insights into cyanobacterial evolution and habitat adaptation.</title>
        <authorList>
            <person name="Chen M.Y."/>
            <person name="Teng W.K."/>
            <person name="Zhao L."/>
            <person name="Hu C.X."/>
            <person name="Zhou Y.K."/>
            <person name="Han B.P."/>
            <person name="Song L.R."/>
            <person name="Shu W.S."/>
        </authorList>
    </citation>
    <scope>NUCLEOTIDE SEQUENCE [LARGE SCALE GENOMIC DNA]</scope>
    <source>
        <strain evidence="1 2">FACHB-288</strain>
    </source>
</reference>
<comment type="caution">
    <text evidence="1">The sequence shown here is derived from an EMBL/GenBank/DDBJ whole genome shotgun (WGS) entry which is preliminary data.</text>
</comment>
<name>A0ABR8AK60_9CYAN</name>
<dbReference type="Pfam" id="PF06051">
    <property type="entry name" value="DUF928"/>
    <property type="match status" value="1"/>
</dbReference>
<keyword evidence="2" id="KW-1185">Reference proteome</keyword>
<dbReference type="Proteomes" id="UP000658514">
    <property type="component" value="Unassembled WGS sequence"/>
</dbReference>
<sequence length="242" mass="27412">MIELKSKLWRQLITICTITTVFSGSLLSVISLSSTVARADINSEASPSGRQNGGGKRSQCSELENDNLMALVPKNNEILTTKEYPDFWFNLPFAKSSQSLPATFRLLNEEKKSVLSKPLKLSLPEKKGIAKLSLPSTEKPLVVGQRYHWYFSITCVNDQGSPSNIFVDGWIKRVEPDSTLVERLKQTKPQDKYFPYFENNIWAEAISELAEYRNLHPQEWVKILSQYSLEKAASEPISELKP</sequence>
<proteinExistence type="predicted"/>
<evidence type="ECO:0000313" key="1">
    <source>
        <dbReference type="EMBL" id="MBD2200368.1"/>
    </source>
</evidence>
<dbReference type="InterPro" id="IPR010328">
    <property type="entry name" value="DUF928"/>
</dbReference>
<accession>A0ABR8AK60</accession>
<gene>
    <name evidence="1" type="ORF">H6G24_33720</name>
</gene>
<dbReference type="EMBL" id="JACJQH010000086">
    <property type="protein sequence ID" value="MBD2200368.1"/>
    <property type="molecule type" value="Genomic_DNA"/>
</dbReference>
<organism evidence="1 2">
    <name type="scientific">Calothrix parietina FACHB-288</name>
    <dbReference type="NCBI Taxonomy" id="2692896"/>
    <lineage>
        <taxon>Bacteria</taxon>
        <taxon>Bacillati</taxon>
        <taxon>Cyanobacteriota</taxon>
        <taxon>Cyanophyceae</taxon>
        <taxon>Nostocales</taxon>
        <taxon>Calotrichaceae</taxon>
        <taxon>Calothrix</taxon>
    </lineage>
</organism>
<protein>
    <submittedName>
        <fullName evidence="1">DUF928 domain-containing protein</fullName>
    </submittedName>
</protein>